<dbReference type="RefSeq" id="WP_317928237.1">
    <property type="nucleotide sequence ID" value="NZ_CP137525.1"/>
</dbReference>
<proteinExistence type="predicted"/>
<keyword evidence="4" id="KW-1185">Reference proteome</keyword>
<keyword evidence="1" id="KW-0472">Membrane</keyword>
<keyword evidence="1" id="KW-0812">Transmembrane</keyword>
<dbReference type="EMBL" id="CP137525">
    <property type="protein sequence ID" value="WOT40737.1"/>
    <property type="molecule type" value="Genomic_DNA"/>
</dbReference>
<reference evidence="2" key="3">
    <citation type="journal article" date="2024" name="Microb. Biotechnol.">
        <title>The involvement of multiple ABC transporters in daunorubicin efflux in Streptomyces coeruleorubidus.</title>
        <authorList>
            <person name="Dong J."/>
            <person name="Ning J."/>
            <person name="Tian Y."/>
            <person name="Li H."/>
            <person name="Chen H."/>
            <person name="Guan W."/>
        </authorList>
    </citation>
    <scope>NUCLEOTIDE SEQUENCE</scope>
    <source>
        <strain evidence="2">CICC 11043</strain>
    </source>
</reference>
<evidence type="ECO:0000313" key="2">
    <source>
        <dbReference type="EMBL" id="WOT40565.1"/>
    </source>
</evidence>
<gene>
    <name evidence="2" type="ORF">R5U08_41415</name>
    <name evidence="3" type="ORF">R5U08_42405</name>
</gene>
<reference evidence="2 4" key="1">
    <citation type="journal article" date="2021" name="J. Microbiol. Biotechnol.">
        <title>An Efficient Markerless Deletion System Suitable for the Industrial Strains of Streptomyces.</title>
        <authorList>
            <person name="Dong J."/>
            <person name="Wei J."/>
            <person name="Li H."/>
            <person name="Zhao S."/>
            <person name="Guan W."/>
        </authorList>
    </citation>
    <scope>NUCLEOTIDE SEQUENCE [LARGE SCALE GENOMIC DNA]</scope>
    <source>
        <strain evidence="2 4">CICC 11043</strain>
    </source>
</reference>
<dbReference type="Proteomes" id="UP001305002">
    <property type="component" value="Plasmid unnamed"/>
</dbReference>
<evidence type="ECO:0000256" key="1">
    <source>
        <dbReference type="SAM" id="Phobius"/>
    </source>
</evidence>
<sequence>MNSTTLAIGTSAGTLAASIVSSFILGALALYGLLHHREVFAWMKQIRKTDAENTVYDEPDQWLADLYKAQCRRAQKPSSTEDMEDISQTRNMIRGVADHIEAIRPDLTKVVECVDDYLATALPPQTSALKVSLPDHRAQLVQAMKQEAARADLAQAISSARQKIKSVRRN</sequence>
<keyword evidence="1" id="KW-1133">Transmembrane helix</keyword>
<feature type="transmembrane region" description="Helical" evidence="1">
    <location>
        <begin position="12"/>
        <end position="34"/>
    </location>
</feature>
<organism evidence="2 4">
    <name type="scientific">Streptomyces coeruleorubidus</name>
    <dbReference type="NCBI Taxonomy" id="116188"/>
    <lineage>
        <taxon>Bacteria</taxon>
        <taxon>Bacillati</taxon>
        <taxon>Actinomycetota</taxon>
        <taxon>Actinomycetes</taxon>
        <taxon>Kitasatosporales</taxon>
        <taxon>Streptomycetaceae</taxon>
        <taxon>Streptomyces</taxon>
    </lineage>
</organism>
<protein>
    <submittedName>
        <fullName evidence="2">Uncharacterized protein</fullName>
    </submittedName>
</protein>
<accession>A0ABZ0KRV6</accession>
<evidence type="ECO:0000313" key="4">
    <source>
        <dbReference type="Proteomes" id="UP001305002"/>
    </source>
</evidence>
<dbReference type="EMBL" id="CP137525">
    <property type="protein sequence ID" value="WOT40565.1"/>
    <property type="molecule type" value="Genomic_DNA"/>
</dbReference>
<name>A0ABZ0KRV6_STRC4</name>
<geneLocation type="plasmid" evidence="2 4">
    <name>unnamed</name>
</geneLocation>
<keyword evidence="2" id="KW-0614">Plasmid</keyword>
<reference evidence="2" key="2">
    <citation type="submission" date="2023-10" db="EMBL/GenBank/DDBJ databases">
        <authorList>
            <person name="guan w."/>
        </authorList>
    </citation>
    <scope>NUCLEOTIDE SEQUENCE</scope>
    <source>
        <strain evidence="2">CICC 11043</strain>
        <plasmid evidence="2">unnamed</plasmid>
    </source>
</reference>
<evidence type="ECO:0000313" key="3">
    <source>
        <dbReference type="EMBL" id="WOT40737.1"/>
    </source>
</evidence>